<gene>
    <name evidence="2" type="ORF">UFOVP592_27</name>
</gene>
<sequence length="111" mass="11724">MKEAKDQKAPAGFNAATGTSSPGYDKFSTKYTGNQHTKTNPDAMINKGRGPTGGGTAMPTCGKEMFTGKPQQRQAVGDGATRTWMPSATQNYKGNPDKINEGRGPTKGNQL</sequence>
<reference evidence="2" key="1">
    <citation type="submission" date="2020-04" db="EMBL/GenBank/DDBJ databases">
        <authorList>
            <person name="Chiriac C."/>
            <person name="Salcher M."/>
            <person name="Ghai R."/>
            <person name="Kavagutti S V."/>
        </authorList>
    </citation>
    <scope>NUCLEOTIDE SEQUENCE</scope>
</reference>
<proteinExistence type="predicted"/>
<organism evidence="2">
    <name type="scientific">uncultured Caudovirales phage</name>
    <dbReference type="NCBI Taxonomy" id="2100421"/>
    <lineage>
        <taxon>Viruses</taxon>
        <taxon>Duplodnaviria</taxon>
        <taxon>Heunggongvirae</taxon>
        <taxon>Uroviricota</taxon>
        <taxon>Caudoviricetes</taxon>
        <taxon>Peduoviridae</taxon>
        <taxon>Maltschvirus</taxon>
        <taxon>Maltschvirus maltsch</taxon>
    </lineage>
</organism>
<name>A0A6J5N7E0_9CAUD</name>
<dbReference type="EMBL" id="LR796558">
    <property type="protein sequence ID" value="CAB4151629.1"/>
    <property type="molecule type" value="Genomic_DNA"/>
</dbReference>
<feature type="compositionally biased region" description="Polar residues" evidence="1">
    <location>
        <begin position="84"/>
        <end position="93"/>
    </location>
</feature>
<accession>A0A6J5N7E0</accession>
<evidence type="ECO:0000256" key="1">
    <source>
        <dbReference type="SAM" id="MobiDB-lite"/>
    </source>
</evidence>
<feature type="region of interest" description="Disordered" evidence="1">
    <location>
        <begin position="1"/>
        <end position="111"/>
    </location>
</feature>
<feature type="compositionally biased region" description="Polar residues" evidence="1">
    <location>
        <begin position="29"/>
        <end position="40"/>
    </location>
</feature>
<protein>
    <submittedName>
        <fullName evidence="2">Uncharacterized protein</fullName>
    </submittedName>
</protein>
<evidence type="ECO:0000313" key="2">
    <source>
        <dbReference type="EMBL" id="CAB4151629.1"/>
    </source>
</evidence>